<proteinExistence type="predicted"/>
<evidence type="ECO:0000313" key="1">
    <source>
        <dbReference type="EMBL" id="KAL3278005.1"/>
    </source>
</evidence>
<evidence type="ECO:0000313" key="2">
    <source>
        <dbReference type="Proteomes" id="UP001516400"/>
    </source>
</evidence>
<accession>A0ABD2NHF9</accession>
<dbReference type="Proteomes" id="UP001516400">
    <property type="component" value="Unassembled WGS sequence"/>
</dbReference>
<keyword evidence="2" id="KW-1185">Reference proteome</keyword>
<dbReference type="AlphaFoldDB" id="A0ABD2NHF9"/>
<dbReference type="EMBL" id="JABFTP020000103">
    <property type="protein sequence ID" value="KAL3278005.1"/>
    <property type="molecule type" value="Genomic_DNA"/>
</dbReference>
<reference evidence="1 2" key="1">
    <citation type="journal article" date="2021" name="BMC Biol.">
        <title>Horizontally acquired antibacterial genes associated with adaptive radiation of ladybird beetles.</title>
        <authorList>
            <person name="Li H.S."/>
            <person name="Tang X.F."/>
            <person name="Huang Y.H."/>
            <person name="Xu Z.Y."/>
            <person name="Chen M.L."/>
            <person name="Du X.Y."/>
            <person name="Qiu B.Y."/>
            <person name="Chen P.T."/>
            <person name="Zhang W."/>
            <person name="Slipinski A."/>
            <person name="Escalona H.E."/>
            <person name="Waterhouse R.M."/>
            <person name="Zwick A."/>
            <person name="Pang H."/>
        </authorList>
    </citation>
    <scope>NUCLEOTIDE SEQUENCE [LARGE SCALE GENOMIC DNA]</scope>
    <source>
        <strain evidence="1">SYSU2018</strain>
    </source>
</reference>
<comment type="caution">
    <text evidence="1">The sequence shown here is derived from an EMBL/GenBank/DDBJ whole genome shotgun (WGS) entry which is preliminary data.</text>
</comment>
<feature type="non-terminal residue" evidence="1">
    <location>
        <position position="76"/>
    </location>
</feature>
<protein>
    <submittedName>
        <fullName evidence="1">Uncharacterized protein</fullName>
    </submittedName>
</protein>
<name>A0ABD2NHF9_9CUCU</name>
<sequence>MSTESFKSIQEIITTRGTYLSSLVAPRNFEGMKVGAVDLSKAGFTHLRPVPMQKEATPVKECELTAKSLAVRQMSI</sequence>
<gene>
    <name evidence="1" type="ORF">HHI36_013347</name>
</gene>
<organism evidence="1 2">
    <name type="scientific">Cryptolaemus montrouzieri</name>
    <dbReference type="NCBI Taxonomy" id="559131"/>
    <lineage>
        <taxon>Eukaryota</taxon>
        <taxon>Metazoa</taxon>
        <taxon>Ecdysozoa</taxon>
        <taxon>Arthropoda</taxon>
        <taxon>Hexapoda</taxon>
        <taxon>Insecta</taxon>
        <taxon>Pterygota</taxon>
        <taxon>Neoptera</taxon>
        <taxon>Endopterygota</taxon>
        <taxon>Coleoptera</taxon>
        <taxon>Polyphaga</taxon>
        <taxon>Cucujiformia</taxon>
        <taxon>Coccinelloidea</taxon>
        <taxon>Coccinellidae</taxon>
        <taxon>Scymninae</taxon>
        <taxon>Scymnini</taxon>
        <taxon>Cryptolaemus</taxon>
    </lineage>
</organism>